<proteinExistence type="predicted"/>
<dbReference type="Proteomes" id="UP000317494">
    <property type="component" value="Unassembled WGS sequence"/>
</dbReference>
<dbReference type="Gene3D" id="3.30.420.10">
    <property type="entry name" value="Ribonuclease H-like superfamily/Ribonuclease H"/>
    <property type="match status" value="1"/>
</dbReference>
<dbReference type="GO" id="GO:0003676">
    <property type="term" value="F:nucleic acid binding"/>
    <property type="evidence" value="ECO:0007669"/>
    <property type="project" value="InterPro"/>
</dbReference>
<accession>A0A507CRY0</accession>
<dbReference type="InterPro" id="IPR036397">
    <property type="entry name" value="RNaseH_sf"/>
</dbReference>
<comment type="caution">
    <text evidence="1">The sequence shown here is derived from an EMBL/GenBank/DDBJ whole genome shotgun (WGS) entry which is preliminary data.</text>
</comment>
<evidence type="ECO:0000313" key="1">
    <source>
        <dbReference type="EMBL" id="TPX41906.1"/>
    </source>
</evidence>
<dbReference type="InterPro" id="IPR012337">
    <property type="entry name" value="RNaseH-like_sf"/>
</dbReference>
<sequence length="100" mass="11412">MPFPIPKRNWDDITMDMIVKLPPSLPPGRLVPYDSILEVVGRRSKMGHFIPTKEGIHTEEPAQLAFDHIICKHGVPKTMITDRGPQFKICKSFVKDNFDV</sequence>
<gene>
    <name evidence="1" type="ORF">SeMB42_g05361</name>
</gene>
<organism evidence="1 2">
    <name type="scientific">Synchytrium endobioticum</name>
    <dbReference type="NCBI Taxonomy" id="286115"/>
    <lineage>
        <taxon>Eukaryota</taxon>
        <taxon>Fungi</taxon>
        <taxon>Fungi incertae sedis</taxon>
        <taxon>Chytridiomycota</taxon>
        <taxon>Chytridiomycota incertae sedis</taxon>
        <taxon>Chytridiomycetes</taxon>
        <taxon>Synchytriales</taxon>
        <taxon>Synchytriaceae</taxon>
        <taxon>Synchytrium</taxon>
    </lineage>
</organism>
<dbReference type="VEuPathDB" id="FungiDB:SeMB42_g05361"/>
<dbReference type="EMBL" id="QEAN01000252">
    <property type="protein sequence ID" value="TPX41906.1"/>
    <property type="molecule type" value="Genomic_DNA"/>
</dbReference>
<name>A0A507CRY0_9FUNG</name>
<evidence type="ECO:0000313" key="2">
    <source>
        <dbReference type="Proteomes" id="UP000317494"/>
    </source>
</evidence>
<dbReference type="STRING" id="286115.A0A507CRY0"/>
<reference evidence="1 2" key="1">
    <citation type="journal article" date="2019" name="Sci. Rep.">
        <title>Comparative genomics of chytrid fungi reveal insights into the obligate biotrophic and pathogenic lifestyle of Synchytrium endobioticum.</title>
        <authorList>
            <person name="van de Vossenberg B.T.L.H."/>
            <person name="Warris S."/>
            <person name="Nguyen H.D.T."/>
            <person name="van Gent-Pelzer M.P.E."/>
            <person name="Joly D.L."/>
            <person name="van de Geest H.C."/>
            <person name="Bonants P.J.M."/>
            <person name="Smith D.S."/>
            <person name="Levesque C.A."/>
            <person name="van der Lee T.A.J."/>
        </authorList>
    </citation>
    <scope>NUCLEOTIDE SEQUENCE [LARGE SCALE GENOMIC DNA]</scope>
    <source>
        <strain evidence="1 2">MB42</strain>
    </source>
</reference>
<dbReference type="SUPFAM" id="SSF53098">
    <property type="entry name" value="Ribonuclease H-like"/>
    <property type="match status" value="1"/>
</dbReference>
<dbReference type="PANTHER" id="PTHR35046:SF26">
    <property type="entry name" value="RNA-DIRECTED DNA POLYMERASE"/>
    <property type="match status" value="1"/>
</dbReference>
<protein>
    <recommendedName>
        <fullName evidence="3">Integrase catalytic domain-containing protein</fullName>
    </recommendedName>
</protein>
<keyword evidence="2" id="KW-1185">Reference proteome</keyword>
<dbReference type="AlphaFoldDB" id="A0A507CRY0"/>
<dbReference type="PANTHER" id="PTHR35046">
    <property type="entry name" value="ZINC KNUCKLE (CCHC-TYPE) FAMILY PROTEIN"/>
    <property type="match status" value="1"/>
</dbReference>
<evidence type="ECO:0008006" key="3">
    <source>
        <dbReference type="Google" id="ProtNLM"/>
    </source>
</evidence>